<dbReference type="Proteomes" id="UP000309174">
    <property type="component" value="Unassembled WGS sequence"/>
</dbReference>
<evidence type="ECO:0000256" key="1">
    <source>
        <dbReference type="SAM" id="MobiDB-lite"/>
    </source>
</evidence>
<organism evidence="2 3">
    <name type="scientific">Actinomadura soli</name>
    <dbReference type="NCBI Taxonomy" id="2508997"/>
    <lineage>
        <taxon>Bacteria</taxon>
        <taxon>Bacillati</taxon>
        <taxon>Actinomycetota</taxon>
        <taxon>Actinomycetes</taxon>
        <taxon>Streptosporangiales</taxon>
        <taxon>Thermomonosporaceae</taxon>
        <taxon>Actinomadura</taxon>
    </lineage>
</organism>
<feature type="compositionally biased region" description="Basic and acidic residues" evidence="1">
    <location>
        <begin position="197"/>
        <end position="209"/>
    </location>
</feature>
<dbReference type="OrthoDB" id="3478689at2"/>
<evidence type="ECO:0000313" key="2">
    <source>
        <dbReference type="EMBL" id="TMQ92903.1"/>
    </source>
</evidence>
<dbReference type="EMBL" id="VCKW01000156">
    <property type="protein sequence ID" value="TMQ92903.1"/>
    <property type="molecule type" value="Genomic_DNA"/>
</dbReference>
<feature type="region of interest" description="Disordered" evidence="1">
    <location>
        <begin position="54"/>
        <end position="99"/>
    </location>
</feature>
<keyword evidence="3" id="KW-1185">Reference proteome</keyword>
<comment type="caution">
    <text evidence="2">The sequence shown here is derived from an EMBL/GenBank/DDBJ whole genome shotgun (WGS) entry which is preliminary data.</text>
</comment>
<evidence type="ECO:0000313" key="3">
    <source>
        <dbReference type="Proteomes" id="UP000309174"/>
    </source>
</evidence>
<feature type="region of interest" description="Disordered" evidence="1">
    <location>
        <begin position="159"/>
        <end position="245"/>
    </location>
</feature>
<accession>A0A5C4J714</accession>
<dbReference type="RefSeq" id="WP_138647920.1">
    <property type="nucleotide sequence ID" value="NZ_VCKW01000156.1"/>
</dbReference>
<protein>
    <submittedName>
        <fullName evidence="2">Uncharacterized protein</fullName>
    </submittedName>
</protein>
<feature type="compositionally biased region" description="Polar residues" evidence="1">
    <location>
        <begin position="166"/>
        <end position="179"/>
    </location>
</feature>
<name>A0A5C4J714_9ACTN</name>
<proteinExistence type="predicted"/>
<reference evidence="2 3" key="1">
    <citation type="submission" date="2019-05" db="EMBL/GenBank/DDBJ databases">
        <title>Draft genome sequence of Actinomadura sp. 14C53.</title>
        <authorList>
            <person name="Saricaoglu S."/>
            <person name="Isik K."/>
        </authorList>
    </citation>
    <scope>NUCLEOTIDE SEQUENCE [LARGE SCALE GENOMIC DNA]</scope>
    <source>
        <strain evidence="2 3">14C53</strain>
    </source>
</reference>
<gene>
    <name evidence="2" type="ORF">ETD83_26480</name>
</gene>
<sequence>MWQPPTVTDLGAALVVLQAARLGMDQLEAKLLGAVQEAGLDWAQIAAVLEPPDAAPAQETVRETAAPGDTPVDQVPPAEGGDAFGSRDAAVGSGSPRAATDPRVPLVFTEAYRHAEPLGAVTSIRQVFDIAGLPPDGPGGAIGDDGGGVRLRRELSPITGCGQMSPVASHQTGGRTSHVSRGRAGGEGRGRAGLCRRVVERDTPRDGRPRPGPVHATGRPGMAADGRPARTASAPALANSTIWTP</sequence>
<dbReference type="AlphaFoldDB" id="A0A5C4J714"/>